<reference evidence="1 2" key="1">
    <citation type="journal article" date="2014" name="Gut Pathog.">
        <title>Gene clusters of Hafnia alvei strain FB1 important in survival and pathogenesis: a draft genome perspective.</title>
        <authorList>
            <person name="Tan J.Y."/>
            <person name="Yin W.F."/>
            <person name="Chan K.G."/>
        </authorList>
    </citation>
    <scope>NUCLEOTIDE SEQUENCE [LARGE SCALE GENOMIC DNA]</scope>
    <source>
        <strain evidence="1 2">FB1</strain>
    </source>
</reference>
<organism evidence="1 2">
    <name type="scientific">Hafnia alvei FB1</name>
    <dbReference type="NCBI Taxonomy" id="1453496"/>
    <lineage>
        <taxon>Bacteria</taxon>
        <taxon>Pseudomonadati</taxon>
        <taxon>Pseudomonadota</taxon>
        <taxon>Gammaproteobacteria</taxon>
        <taxon>Enterobacterales</taxon>
        <taxon>Hafniaceae</taxon>
        <taxon>Hafnia</taxon>
    </lineage>
</organism>
<dbReference type="RefSeq" id="WP_025801580.1">
    <property type="nucleotide sequence ID" value="NZ_CP009706.1"/>
</dbReference>
<dbReference type="Pfam" id="PF07450">
    <property type="entry name" value="HycH"/>
    <property type="match status" value="1"/>
</dbReference>
<dbReference type="OrthoDB" id="3173483at2"/>
<keyword evidence="2" id="KW-1185">Reference proteome</keyword>
<name>A0A097QZ44_HAFAL</name>
<dbReference type="HOGENOM" id="CLU_121340_0_0_6"/>
<proteinExistence type="predicted"/>
<dbReference type="NCBIfam" id="NF011664">
    <property type="entry name" value="PRK15084.1"/>
    <property type="match status" value="1"/>
</dbReference>
<keyword evidence="1" id="KW-0456">Lyase</keyword>
<sequence length="151" mass="17433">MTDHARNQPYHEQDPMVVFYSLSRKFVQKKEDEDRTPQEAKEVIYYSLAIGHHLGVIDCLKTCLECPLTGYRAWVAKLPEESTARRKLEGLPRYGEICIDSTHTHLLACALDKARPQMNEQEQTWTDALIAALQMIENEPAIYLMVKRRDG</sequence>
<dbReference type="GeneID" id="78450714"/>
<gene>
    <name evidence="1" type="ORF">AT03_04670</name>
</gene>
<dbReference type="InterPro" id="IPR010005">
    <property type="entry name" value="Formate_DH_maturation_HycH"/>
</dbReference>
<evidence type="ECO:0000313" key="2">
    <source>
        <dbReference type="Proteomes" id="UP000029986"/>
    </source>
</evidence>
<dbReference type="Proteomes" id="UP000029986">
    <property type="component" value="Chromosome"/>
</dbReference>
<dbReference type="eggNOG" id="ENOG502ZBMB">
    <property type="taxonomic scope" value="Bacteria"/>
</dbReference>
<dbReference type="GO" id="GO:0016829">
    <property type="term" value="F:lyase activity"/>
    <property type="evidence" value="ECO:0007669"/>
    <property type="project" value="UniProtKB-KW"/>
</dbReference>
<dbReference type="PATRIC" id="fig|1453496.5.peg.934"/>
<dbReference type="EMBL" id="CP009706">
    <property type="protein sequence ID" value="AIU71761.1"/>
    <property type="molecule type" value="Genomic_DNA"/>
</dbReference>
<protein>
    <submittedName>
        <fullName evidence="1">Formate hydrogenlyase maturation protein HycH</fullName>
    </submittedName>
</protein>
<evidence type="ECO:0000313" key="1">
    <source>
        <dbReference type="EMBL" id="AIU71761.1"/>
    </source>
</evidence>
<dbReference type="KEGG" id="hav:AT03_04670"/>
<accession>A0A097QZ44</accession>
<dbReference type="AlphaFoldDB" id="A0A097QZ44"/>